<dbReference type="EMBL" id="CP017080">
    <property type="protein sequence ID" value="AOH56401.1"/>
    <property type="molecule type" value="Genomic_DNA"/>
</dbReference>
<dbReference type="InterPro" id="IPR038228">
    <property type="entry name" value="Syd_sf"/>
</dbReference>
<dbReference type="AlphaFoldDB" id="A0A1B3XT54"/>
<dbReference type="Gene3D" id="3.40.1580.20">
    <property type="entry name" value="Syd protein"/>
    <property type="match status" value="1"/>
</dbReference>
<reference evidence="4 5" key="1">
    <citation type="submission" date="2016-08" db="EMBL/GenBank/DDBJ databases">
        <title>Complete genome sequence of Bacillus muralis G25-68, a strain with toxicity to nematodes.</title>
        <authorList>
            <person name="Zheng Z."/>
        </authorList>
    </citation>
    <scope>NUCLEOTIDE SEQUENCE [LARGE SCALE GENOMIC DNA]</scope>
    <source>
        <strain evidence="4 5">G25-68</strain>
    </source>
</reference>
<evidence type="ECO:0000256" key="1">
    <source>
        <dbReference type="ARBA" id="ARBA00022475"/>
    </source>
</evidence>
<name>A0A1B3XT54_9BACI</name>
<keyword evidence="3" id="KW-0472">Membrane</keyword>
<dbReference type="CDD" id="cd16323">
    <property type="entry name" value="Syd"/>
    <property type="match status" value="1"/>
</dbReference>
<evidence type="ECO:0000256" key="3">
    <source>
        <dbReference type="ARBA" id="ARBA00023136"/>
    </source>
</evidence>
<dbReference type="GO" id="GO:0009898">
    <property type="term" value="C:cytoplasmic side of plasma membrane"/>
    <property type="evidence" value="ECO:0007669"/>
    <property type="project" value="InterPro"/>
</dbReference>
<protein>
    <submittedName>
        <fullName evidence="4">Syd protein</fullName>
    </submittedName>
</protein>
<dbReference type="KEGG" id="bmur:ABE28_018700"/>
<keyword evidence="2" id="KW-0997">Cell inner membrane</keyword>
<accession>A0A1B3XT54</accession>
<organism evidence="4 5">
    <name type="scientific">Peribacillus muralis</name>
    <dbReference type="NCBI Taxonomy" id="264697"/>
    <lineage>
        <taxon>Bacteria</taxon>
        <taxon>Bacillati</taxon>
        <taxon>Bacillota</taxon>
        <taxon>Bacilli</taxon>
        <taxon>Bacillales</taxon>
        <taxon>Bacillaceae</taxon>
        <taxon>Peribacillus</taxon>
    </lineage>
</organism>
<dbReference type="Pfam" id="PF07348">
    <property type="entry name" value="Syd"/>
    <property type="match status" value="1"/>
</dbReference>
<evidence type="ECO:0000313" key="4">
    <source>
        <dbReference type="EMBL" id="AOH56401.1"/>
    </source>
</evidence>
<proteinExistence type="predicted"/>
<evidence type="ECO:0000256" key="2">
    <source>
        <dbReference type="ARBA" id="ARBA00022519"/>
    </source>
</evidence>
<sequence length="176" mass="20750">MKKSMGQYFRMRQELAEEGMDFLFKTPVTEDVNSIIYEGEVDEEDYITWRPVEKTTSHDIKQLEENLEVVFHKSIIEYFNSYWFADLDGFINDFYIKLEGVLPNFEFDSFRKTLEGYKSNHNNRLENIPIGIEGNGLLVVIDNLNGKVKLEDFERNSFEVISESIEVLVSKLRLKR</sequence>
<dbReference type="InterPro" id="IPR009948">
    <property type="entry name" value="Syd"/>
</dbReference>
<keyword evidence="5" id="KW-1185">Reference proteome</keyword>
<dbReference type="OrthoDB" id="1957448at2"/>
<dbReference type="Proteomes" id="UP000077926">
    <property type="component" value="Chromosome"/>
</dbReference>
<dbReference type="STRING" id="264697.ABE28_018700"/>
<keyword evidence="1" id="KW-1003">Cell membrane</keyword>
<evidence type="ECO:0000313" key="5">
    <source>
        <dbReference type="Proteomes" id="UP000077926"/>
    </source>
</evidence>
<gene>
    <name evidence="4" type="ORF">ABE28_018700</name>
</gene>